<evidence type="ECO:0000313" key="1">
    <source>
        <dbReference type="EMBL" id="SIT05469.1"/>
    </source>
</evidence>
<accession>A0A1N7P4W5</accession>
<dbReference type="PANTHER" id="PTHR35370">
    <property type="entry name" value="CYTOPLASMIC PROTEIN-RELATED-RELATED"/>
    <property type="match status" value="1"/>
</dbReference>
<dbReference type="OrthoDB" id="9763676at2"/>
<dbReference type="PANTHER" id="PTHR35370:SF1">
    <property type="entry name" value="TYPE VI SECRETION SYSTEM COMPONENT TSSF1"/>
    <property type="match status" value="1"/>
</dbReference>
<reference evidence="2" key="1">
    <citation type="submission" date="2017-01" db="EMBL/GenBank/DDBJ databases">
        <authorList>
            <person name="Varghese N."/>
            <person name="Submissions S."/>
        </authorList>
    </citation>
    <scope>NUCLEOTIDE SEQUENCE [LARGE SCALE GENOMIC DNA]</scope>
    <source>
        <strain evidence="2">DSM 24913</strain>
    </source>
</reference>
<sequence>MSDRLLYHYEKELAFIKQSASDFARQHPSVAESLKLGSDSVDDPLVSRLLSGFAFLNARIQQKLSDDFPELTDAMLETLYPHYLRPVPSMAITQFAPLDDLDAPVQIPAGTLLDTDSDGEECRFTTSYPVELLPLKVETAQLMPRPFVAPGSLEVQGAAAVLKVSFRTLSEDLVMNEMDFSKIRLFLKGQLQHVHPLYDLLLTKCFKVVVANGESDVAPVFLNSDCLEQVGFGTDEGMLPYPPNSFAGYRLLTEFFAFQEKFQFIDLTQLDVAMNESYTNTLNVYFYLRESDSELEHQVNASMFALGCTPIVNIFETTADPVALTHTESRYPVVPDSRRRDGLEVYSITDVGATDSDGYYTPYRPFYGMNHSRNTDAKPAFWLTHRREVLEGDHRNELASEVDISLVDMNFNPHQVKNQNLEMKLLCTNRNVPRKLTTGQGRPYFEVVDDEYPTERIQCVVVPSATIRPPLRERGYWRLISHLNLNHLSLSQGGGSVEALKEILRLYDFRDSASTRNMIDAIAAIHTKPVTSPVQVDGMVSLCRGTQIDLELDPVMLAGTSPLMFASVMERFFGLYGSINSFTKLTVTLNGKDGEFKRWPPRAGEKALI</sequence>
<dbReference type="EMBL" id="FTOH01000008">
    <property type="protein sequence ID" value="SIT05469.1"/>
    <property type="molecule type" value="Genomic_DNA"/>
</dbReference>
<keyword evidence="2" id="KW-1185">Reference proteome</keyword>
<proteinExistence type="predicted"/>
<name>A0A1N7P4W5_9GAMM</name>
<dbReference type="InterPro" id="IPR010272">
    <property type="entry name" value="T6SS_TssF"/>
</dbReference>
<dbReference type="Proteomes" id="UP000185639">
    <property type="component" value="Unassembled WGS sequence"/>
</dbReference>
<dbReference type="PIRSF" id="PIRSF028304">
    <property type="entry name" value="UCP028304"/>
    <property type="match status" value="1"/>
</dbReference>
<dbReference type="Pfam" id="PF05947">
    <property type="entry name" value="T6SS_TssF"/>
    <property type="match status" value="1"/>
</dbReference>
<gene>
    <name evidence="1" type="ORF">SAMN05421686_108138</name>
</gene>
<dbReference type="STRING" id="484498.SAMN05421686_108138"/>
<organism evidence="1 2">
    <name type="scientific">Thalassolituus maritimus</name>
    <dbReference type="NCBI Taxonomy" id="484498"/>
    <lineage>
        <taxon>Bacteria</taxon>
        <taxon>Pseudomonadati</taxon>
        <taxon>Pseudomonadota</taxon>
        <taxon>Gammaproteobacteria</taxon>
        <taxon>Oceanospirillales</taxon>
        <taxon>Oceanospirillaceae</taxon>
        <taxon>Thalassolituus</taxon>
    </lineage>
</organism>
<dbReference type="RefSeq" id="WP_076516925.1">
    <property type="nucleotide sequence ID" value="NZ_FTOH01000008.1"/>
</dbReference>
<protein>
    <submittedName>
        <fullName evidence="1">Type VI secretion system protein ImpG</fullName>
    </submittedName>
</protein>
<evidence type="ECO:0000313" key="2">
    <source>
        <dbReference type="Proteomes" id="UP000185639"/>
    </source>
</evidence>
<dbReference type="AlphaFoldDB" id="A0A1N7P4W5"/>
<dbReference type="NCBIfam" id="TIGR03359">
    <property type="entry name" value="VI_chp_6"/>
    <property type="match status" value="1"/>
</dbReference>